<protein>
    <submittedName>
        <fullName evidence="1">Uncharacterized protein</fullName>
    </submittedName>
</protein>
<dbReference type="EMBL" id="UOEN01000406">
    <property type="protein sequence ID" value="VAW18176.1"/>
    <property type="molecule type" value="Genomic_DNA"/>
</dbReference>
<reference evidence="1" key="1">
    <citation type="submission" date="2018-06" db="EMBL/GenBank/DDBJ databases">
        <authorList>
            <person name="Zhirakovskaya E."/>
        </authorList>
    </citation>
    <scope>NUCLEOTIDE SEQUENCE</scope>
</reference>
<name>A0A3B0UEZ6_9ZZZZ</name>
<accession>A0A3B0UEZ6</accession>
<sequence>MNYFLAIIVFLFCFGAMAIGLILAKKVLTKGCSIDPDACKCRKEGKDPSECDN</sequence>
<gene>
    <name evidence="1" type="ORF">MNBD_BACTEROID05-304</name>
</gene>
<evidence type="ECO:0000313" key="1">
    <source>
        <dbReference type="EMBL" id="VAW18176.1"/>
    </source>
</evidence>
<proteinExistence type="predicted"/>
<organism evidence="1">
    <name type="scientific">hydrothermal vent metagenome</name>
    <dbReference type="NCBI Taxonomy" id="652676"/>
    <lineage>
        <taxon>unclassified sequences</taxon>
        <taxon>metagenomes</taxon>
        <taxon>ecological metagenomes</taxon>
    </lineage>
</organism>
<dbReference type="AlphaFoldDB" id="A0A3B0UEZ6"/>